<feature type="signal peptide" evidence="1">
    <location>
        <begin position="1"/>
        <end position="22"/>
    </location>
</feature>
<proteinExistence type="predicted"/>
<dbReference type="AlphaFoldDB" id="A0A948WC15"/>
<dbReference type="EMBL" id="JAHJDP010000032">
    <property type="protein sequence ID" value="MBU2690503.1"/>
    <property type="molecule type" value="Genomic_DNA"/>
</dbReference>
<evidence type="ECO:0000313" key="2">
    <source>
        <dbReference type="EMBL" id="MBU2690503.1"/>
    </source>
</evidence>
<gene>
    <name evidence="2" type="ORF">KJ970_06205</name>
</gene>
<name>A0A948WC15_UNCEI</name>
<protein>
    <submittedName>
        <fullName evidence="2">Uncharacterized protein</fullName>
    </submittedName>
</protein>
<keyword evidence="1" id="KW-0732">Signal</keyword>
<sequence>MKKLAALLVVFALVGLTSLALAQPAELGFNINTTIVYGPTPDEDCADAVLAQNDDGTFENGYCWQYGGVVAPDYGSFAECYNNIYVCSLEIGFTQTGYFAGQLIDAYVWADDGGIPGNVVCSVIGHLISAPAFWPVISMHLIDINCCVEGAHFAGYWSNWPGQHCAFYVGADEDGFGLGCPLTKVPAGSAYGTGWVPVTVAFPNCLDIAIREWYLDECGTNPTPTVETTWGSIKNLY</sequence>
<organism evidence="2 3">
    <name type="scientific">Eiseniibacteriota bacterium</name>
    <dbReference type="NCBI Taxonomy" id="2212470"/>
    <lineage>
        <taxon>Bacteria</taxon>
        <taxon>Candidatus Eiseniibacteriota</taxon>
    </lineage>
</organism>
<accession>A0A948WC15</accession>
<dbReference type="Proteomes" id="UP000777784">
    <property type="component" value="Unassembled WGS sequence"/>
</dbReference>
<comment type="caution">
    <text evidence="2">The sequence shown here is derived from an EMBL/GenBank/DDBJ whole genome shotgun (WGS) entry which is preliminary data.</text>
</comment>
<feature type="chain" id="PRO_5037719926" evidence="1">
    <location>
        <begin position="23"/>
        <end position="237"/>
    </location>
</feature>
<evidence type="ECO:0000313" key="3">
    <source>
        <dbReference type="Proteomes" id="UP000777784"/>
    </source>
</evidence>
<reference evidence="2" key="1">
    <citation type="submission" date="2021-05" db="EMBL/GenBank/DDBJ databases">
        <title>Energy efficiency and biological interactions define the core microbiome of deep oligotrophic groundwater.</title>
        <authorList>
            <person name="Mehrshad M."/>
            <person name="Lopez-Fernandez M."/>
            <person name="Bell E."/>
            <person name="Bernier-Latmani R."/>
            <person name="Bertilsson S."/>
            <person name="Dopson M."/>
        </authorList>
    </citation>
    <scope>NUCLEOTIDE SEQUENCE</scope>
    <source>
        <strain evidence="2">Modern_marine.mb.64</strain>
    </source>
</reference>
<evidence type="ECO:0000256" key="1">
    <source>
        <dbReference type="SAM" id="SignalP"/>
    </source>
</evidence>